<keyword evidence="9" id="KW-1133">Transmembrane helix</keyword>
<feature type="region of interest" description="Disordered" evidence="8">
    <location>
        <begin position="271"/>
        <end position="300"/>
    </location>
</feature>
<evidence type="ECO:0000256" key="3">
    <source>
        <dbReference type="ARBA" id="ARBA00022617"/>
    </source>
</evidence>
<dbReference type="PROSITE" id="PS00086">
    <property type="entry name" value="CYTOCHROME_P450"/>
    <property type="match status" value="1"/>
</dbReference>
<evidence type="ECO:0000256" key="6">
    <source>
        <dbReference type="PIRSR" id="PIRSR602401-1"/>
    </source>
</evidence>
<comment type="cofactor">
    <cofactor evidence="1 6">
        <name>heme</name>
        <dbReference type="ChEBI" id="CHEBI:30413"/>
    </cofactor>
</comment>
<evidence type="ECO:0000256" key="8">
    <source>
        <dbReference type="SAM" id="MobiDB-lite"/>
    </source>
</evidence>
<accession>A0AAD4R4B5</accession>
<keyword evidence="3 6" id="KW-0349">Heme</keyword>
<name>A0AAD4R4B5_9BILA</name>
<dbReference type="GO" id="GO:0004497">
    <property type="term" value="F:monooxygenase activity"/>
    <property type="evidence" value="ECO:0007669"/>
    <property type="project" value="UniProtKB-KW"/>
</dbReference>
<keyword evidence="9" id="KW-0812">Transmembrane</keyword>
<keyword evidence="6 7" id="KW-0479">Metal-binding</keyword>
<evidence type="ECO:0000313" key="10">
    <source>
        <dbReference type="EMBL" id="KAI1721910.1"/>
    </source>
</evidence>
<keyword evidence="11" id="KW-1185">Reference proteome</keyword>
<keyword evidence="5 7" id="KW-0503">Monooxygenase</keyword>
<sequence length="532" mass="62375">MNPLLWFIFCIAIFGLIFWKRLIEWIRDRKRFIDLINKMPGPKPLPIVGNALSFSPDGEKVTYQMERFFRTYTEWADSPGVLRLWIGPKPLVFIYKPETAKVILESQVLISKPMEYGFLEDWLGTGLLTSTGSKWYTRRKILTPTFHFSILGSFVQVFNRQANVLIENLDKCAEHGYPFDFYKLIKALALDVICEAAMGVSLDSQRDKNLDYVYYVRRMCELSWLRMRSPWLWPSLMWYLSGKGFNFDRNLAKVHTFTRKMISLRKTELQRQKQLANNNNEPSATNANEKRRRKTSSEEESRKRLAFLDLLLEMQEENKLTDEDIREEVDTFMFEGHDTVSSSMGFFVFMMGQQPKLQDKVYAELHEILDGDMERDITMDDIARMKYFDQCIREVLRMFPAVPIIGRTVSEDIDVCGFTLPKGVTAMIAPFAVQRDHRFYHNPDAFDPDHFAPERVRSRNPFAYIPFSAGPRNCIGQKFALTEQRIVLAKILRRYRITTVMHELENRGLPELILKPSHGFLIRIERRESNID</sequence>
<dbReference type="PRINTS" id="PR00463">
    <property type="entry name" value="EP450I"/>
</dbReference>
<evidence type="ECO:0000256" key="2">
    <source>
        <dbReference type="ARBA" id="ARBA00010617"/>
    </source>
</evidence>
<comment type="caution">
    <text evidence="10">The sequence shown here is derived from an EMBL/GenBank/DDBJ whole genome shotgun (WGS) entry which is preliminary data.</text>
</comment>
<dbReference type="InterPro" id="IPR036396">
    <property type="entry name" value="Cyt_P450_sf"/>
</dbReference>
<evidence type="ECO:0000256" key="7">
    <source>
        <dbReference type="RuleBase" id="RU000461"/>
    </source>
</evidence>
<organism evidence="10 11">
    <name type="scientific">Ditylenchus destructor</name>
    <dbReference type="NCBI Taxonomy" id="166010"/>
    <lineage>
        <taxon>Eukaryota</taxon>
        <taxon>Metazoa</taxon>
        <taxon>Ecdysozoa</taxon>
        <taxon>Nematoda</taxon>
        <taxon>Chromadorea</taxon>
        <taxon>Rhabditida</taxon>
        <taxon>Tylenchina</taxon>
        <taxon>Tylenchomorpha</taxon>
        <taxon>Sphaerularioidea</taxon>
        <taxon>Anguinidae</taxon>
        <taxon>Anguininae</taxon>
        <taxon>Ditylenchus</taxon>
    </lineage>
</organism>
<dbReference type="InterPro" id="IPR002401">
    <property type="entry name" value="Cyt_P450_E_grp-I"/>
</dbReference>
<feature type="transmembrane region" description="Helical" evidence="9">
    <location>
        <begin position="6"/>
        <end position="23"/>
    </location>
</feature>
<evidence type="ECO:0000256" key="4">
    <source>
        <dbReference type="ARBA" id="ARBA00023004"/>
    </source>
</evidence>
<gene>
    <name evidence="10" type="ORF">DdX_04197</name>
</gene>
<keyword evidence="7" id="KW-0560">Oxidoreductase</keyword>
<dbReference type="Gene3D" id="1.10.630.10">
    <property type="entry name" value="Cytochrome P450"/>
    <property type="match status" value="1"/>
</dbReference>
<dbReference type="PANTHER" id="PTHR24291:SF146">
    <property type="entry name" value="CYTOCHROME P450"/>
    <property type="match status" value="1"/>
</dbReference>
<dbReference type="GO" id="GO:0005506">
    <property type="term" value="F:iron ion binding"/>
    <property type="evidence" value="ECO:0007669"/>
    <property type="project" value="InterPro"/>
</dbReference>
<dbReference type="AlphaFoldDB" id="A0AAD4R4B5"/>
<dbReference type="PANTHER" id="PTHR24291">
    <property type="entry name" value="CYTOCHROME P450 FAMILY 4"/>
    <property type="match status" value="1"/>
</dbReference>
<reference evidence="10" key="1">
    <citation type="submission" date="2022-01" db="EMBL/GenBank/DDBJ databases">
        <title>Genome Sequence Resource for Two Populations of Ditylenchus destructor, the Migratory Endoparasitic Phytonematode.</title>
        <authorList>
            <person name="Zhang H."/>
            <person name="Lin R."/>
            <person name="Xie B."/>
        </authorList>
    </citation>
    <scope>NUCLEOTIDE SEQUENCE</scope>
    <source>
        <strain evidence="10">BazhouSP</strain>
    </source>
</reference>
<dbReference type="SUPFAM" id="SSF48264">
    <property type="entry name" value="Cytochrome P450"/>
    <property type="match status" value="1"/>
</dbReference>
<feature type="compositionally biased region" description="Low complexity" evidence="8">
    <location>
        <begin position="276"/>
        <end position="287"/>
    </location>
</feature>
<keyword evidence="9" id="KW-0472">Membrane</keyword>
<dbReference type="GO" id="GO:0020037">
    <property type="term" value="F:heme binding"/>
    <property type="evidence" value="ECO:0007669"/>
    <property type="project" value="InterPro"/>
</dbReference>
<evidence type="ECO:0000256" key="9">
    <source>
        <dbReference type="SAM" id="Phobius"/>
    </source>
</evidence>
<keyword evidence="4 6" id="KW-0408">Iron</keyword>
<proteinExistence type="inferred from homology"/>
<dbReference type="Proteomes" id="UP001201812">
    <property type="component" value="Unassembled WGS sequence"/>
</dbReference>
<dbReference type="InterPro" id="IPR050196">
    <property type="entry name" value="Cytochrome_P450_Monoox"/>
</dbReference>
<comment type="similarity">
    <text evidence="2 7">Belongs to the cytochrome P450 family.</text>
</comment>
<dbReference type="EMBL" id="JAKKPZ010000004">
    <property type="protein sequence ID" value="KAI1721910.1"/>
    <property type="molecule type" value="Genomic_DNA"/>
</dbReference>
<dbReference type="Pfam" id="PF00067">
    <property type="entry name" value="p450"/>
    <property type="match status" value="1"/>
</dbReference>
<evidence type="ECO:0000256" key="1">
    <source>
        <dbReference type="ARBA" id="ARBA00001971"/>
    </source>
</evidence>
<protein>
    <submittedName>
        <fullName evidence="10">Cytochrome p450 domain-containing protein</fullName>
    </submittedName>
</protein>
<dbReference type="GO" id="GO:0016705">
    <property type="term" value="F:oxidoreductase activity, acting on paired donors, with incorporation or reduction of molecular oxygen"/>
    <property type="evidence" value="ECO:0007669"/>
    <property type="project" value="InterPro"/>
</dbReference>
<evidence type="ECO:0000256" key="5">
    <source>
        <dbReference type="ARBA" id="ARBA00023033"/>
    </source>
</evidence>
<dbReference type="CDD" id="cd20628">
    <property type="entry name" value="CYP4"/>
    <property type="match status" value="1"/>
</dbReference>
<dbReference type="PRINTS" id="PR00385">
    <property type="entry name" value="P450"/>
</dbReference>
<dbReference type="InterPro" id="IPR017972">
    <property type="entry name" value="Cyt_P450_CS"/>
</dbReference>
<dbReference type="InterPro" id="IPR001128">
    <property type="entry name" value="Cyt_P450"/>
</dbReference>
<feature type="binding site" description="axial binding residue" evidence="6">
    <location>
        <position position="474"/>
    </location>
    <ligand>
        <name>heme</name>
        <dbReference type="ChEBI" id="CHEBI:30413"/>
    </ligand>
    <ligandPart>
        <name>Fe</name>
        <dbReference type="ChEBI" id="CHEBI:18248"/>
    </ligandPart>
</feature>
<evidence type="ECO:0000313" key="11">
    <source>
        <dbReference type="Proteomes" id="UP001201812"/>
    </source>
</evidence>